<feature type="transmembrane region" description="Helical" evidence="1">
    <location>
        <begin position="177"/>
        <end position="204"/>
    </location>
</feature>
<sequence length="208" mass="24957">MLDCCSLCEKHKGKTKKGLFLFPQEFKQSYQNFYISQIVLKLIALNNNKLIFQDNFLLLDNEQNICEYCWQLMQYRFTCRKCKILNFLQNEKQNRCQFCNTNLCCHCGQQLDLFHCNQSVCYSCQKQEIIQYKIAYIVMIIIIGLFLPYLAFTYLLTKFFDPVHQYKFCKKSVLRTFFLFILLFPIMFPYALIELFITGFKAIIKNLR</sequence>
<proteinExistence type="predicted"/>
<dbReference type="EMBL" id="CAJJDN010000160">
    <property type="protein sequence ID" value="CAD8125556.1"/>
    <property type="molecule type" value="Genomic_DNA"/>
</dbReference>
<dbReference type="OrthoDB" id="296728at2759"/>
<comment type="caution">
    <text evidence="2">The sequence shown here is derived from an EMBL/GenBank/DDBJ whole genome shotgun (WGS) entry which is preliminary data.</text>
</comment>
<keyword evidence="1" id="KW-0812">Transmembrane</keyword>
<name>A0A8S1RB03_9CILI</name>
<gene>
    <name evidence="2" type="ORF">PSON_ATCC_30995.1.T1600018</name>
</gene>
<evidence type="ECO:0008006" key="4">
    <source>
        <dbReference type="Google" id="ProtNLM"/>
    </source>
</evidence>
<dbReference type="Proteomes" id="UP000692954">
    <property type="component" value="Unassembled WGS sequence"/>
</dbReference>
<feature type="transmembrane region" description="Helical" evidence="1">
    <location>
        <begin position="134"/>
        <end position="157"/>
    </location>
</feature>
<evidence type="ECO:0000256" key="1">
    <source>
        <dbReference type="SAM" id="Phobius"/>
    </source>
</evidence>
<keyword evidence="3" id="KW-1185">Reference proteome</keyword>
<protein>
    <recommendedName>
        <fullName evidence="4">Transmembrane protein</fullName>
    </recommendedName>
</protein>
<accession>A0A8S1RB03</accession>
<evidence type="ECO:0000313" key="2">
    <source>
        <dbReference type="EMBL" id="CAD8125556.1"/>
    </source>
</evidence>
<evidence type="ECO:0000313" key="3">
    <source>
        <dbReference type="Proteomes" id="UP000692954"/>
    </source>
</evidence>
<keyword evidence="1" id="KW-0472">Membrane</keyword>
<reference evidence="2" key="1">
    <citation type="submission" date="2021-01" db="EMBL/GenBank/DDBJ databases">
        <authorList>
            <consortium name="Genoscope - CEA"/>
            <person name="William W."/>
        </authorList>
    </citation>
    <scope>NUCLEOTIDE SEQUENCE</scope>
</reference>
<dbReference type="AlphaFoldDB" id="A0A8S1RB03"/>
<keyword evidence="1" id="KW-1133">Transmembrane helix</keyword>
<organism evidence="2 3">
    <name type="scientific">Paramecium sonneborni</name>
    <dbReference type="NCBI Taxonomy" id="65129"/>
    <lineage>
        <taxon>Eukaryota</taxon>
        <taxon>Sar</taxon>
        <taxon>Alveolata</taxon>
        <taxon>Ciliophora</taxon>
        <taxon>Intramacronucleata</taxon>
        <taxon>Oligohymenophorea</taxon>
        <taxon>Peniculida</taxon>
        <taxon>Parameciidae</taxon>
        <taxon>Paramecium</taxon>
    </lineage>
</organism>